<comment type="subcellular location">
    <subcellularLocation>
        <location evidence="7">Cytoplasm</location>
    </subcellularLocation>
</comment>
<dbReference type="PANTHER" id="PTHR32338">
    <property type="entry name" value="N-ACETYL-GAMMA-GLUTAMYL-PHOSPHATE REDUCTASE, CHLOROPLASTIC-RELATED-RELATED"/>
    <property type="match status" value="1"/>
</dbReference>
<organism evidence="9 10">
    <name type="scientific">Calycomorphotria hydatis</name>
    <dbReference type="NCBI Taxonomy" id="2528027"/>
    <lineage>
        <taxon>Bacteria</taxon>
        <taxon>Pseudomonadati</taxon>
        <taxon>Planctomycetota</taxon>
        <taxon>Planctomycetia</taxon>
        <taxon>Planctomycetales</taxon>
        <taxon>Planctomycetaceae</taxon>
        <taxon>Calycomorphotria</taxon>
    </lineage>
</organism>
<evidence type="ECO:0000256" key="1">
    <source>
        <dbReference type="ARBA" id="ARBA00004862"/>
    </source>
</evidence>
<dbReference type="Pfam" id="PF01118">
    <property type="entry name" value="Semialdhyde_dh"/>
    <property type="match status" value="1"/>
</dbReference>
<evidence type="ECO:0000256" key="6">
    <source>
        <dbReference type="ARBA" id="ARBA00050557"/>
    </source>
</evidence>
<comment type="catalytic activity">
    <reaction evidence="6 7">
        <text>N-acetyl-L-glutamate 5-semialdehyde + phosphate + NADP(+) = N-acetyl-L-glutamyl 5-phosphate + NADPH + H(+)</text>
        <dbReference type="Rhea" id="RHEA:21588"/>
        <dbReference type="ChEBI" id="CHEBI:15378"/>
        <dbReference type="ChEBI" id="CHEBI:29123"/>
        <dbReference type="ChEBI" id="CHEBI:43474"/>
        <dbReference type="ChEBI" id="CHEBI:57783"/>
        <dbReference type="ChEBI" id="CHEBI:57936"/>
        <dbReference type="ChEBI" id="CHEBI:58349"/>
        <dbReference type="EC" id="1.2.1.38"/>
    </reaction>
</comment>
<dbReference type="CDD" id="cd17895">
    <property type="entry name" value="AGPR_1_N"/>
    <property type="match status" value="1"/>
</dbReference>
<protein>
    <recommendedName>
        <fullName evidence="7">N-acetyl-gamma-glutamyl-phosphate reductase</fullName>
        <shortName evidence="7">AGPR</shortName>
        <ecNumber evidence="7">1.2.1.38</ecNumber>
    </recommendedName>
    <alternativeName>
        <fullName evidence="7">N-acetyl-glutamate semialdehyde dehydrogenase</fullName>
        <shortName evidence="7">NAGSA dehydrogenase</shortName>
    </alternativeName>
</protein>
<accession>A0A517TCZ9</accession>
<dbReference type="NCBIfam" id="TIGR01850">
    <property type="entry name" value="argC"/>
    <property type="match status" value="1"/>
</dbReference>
<dbReference type="Pfam" id="PF22698">
    <property type="entry name" value="Semialdhyde_dhC_1"/>
    <property type="match status" value="1"/>
</dbReference>
<comment type="function">
    <text evidence="7">Catalyzes the NADPH-dependent reduction of N-acetyl-5-glutamyl phosphate to yield N-acetyl-L-glutamate 5-semialdehyde.</text>
</comment>
<dbReference type="InterPro" id="IPR000706">
    <property type="entry name" value="AGPR_type-1"/>
</dbReference>
<dbReference type="HAMAP" id="MF_00150">
    <property type="entry name" value="ArgC_type1"/>
    <property type="match status" value="1"/>
</dbReference>
<evidence type="ECO:0000313" key="10">
    <source>
        <dbReference type="Proteomes" id="UP000319976"/>
    </source>
</evidence>
<keyword evidence="7" id="KW-0963">Cytoplasm</keyword>
<proteinExistence type="inferred from homology"/>
<keyword evidence="3 7" id="KW-0028">Amino-acid biosynthesis</keyword>
<keyword evidence="10" id="KW-1185">Reference proteome</keyword>
<dbReference type="CDD" id="cd23934">
    <property type="entry name" value="AGPR_1_C"/>
    <property type="match status" value="1"/>
</dbReference>
<dbReference type="FunFam" id="3.30.360.10:FF:000014">
    <property type="entry name" value="N-acetyl-gamma-glutamyl-phosphate reductase"/>
    <property type="match status" value="1"/>
</dbReference>
<keyword evidence="4 7" id="KW-0521">NADP</keyword>
<dbReference type="SUPFAM" id="SSF55347">
    <property type="entry name" value="Glyceraldehyde-3-phosphate dehydrogenase-like, C-terminal domain"/>
    <property type="match status" value="1"/>
</dbReference>
<dbReference type="GO" id="GO:0003942">
    <property type="term" value="F:N-acetyl-gamma-glutamyl-phosphate reductase activity"/>
    <property type="evidence" value="ECO:0007669"/>
    <property type="project" value="UniProtKB-UniRule"/>
</dbReference>
<gene>
    <name evidence="7 9" type="primary">argC</name>
    <name evidence="9" type="ORF">V22_35090</name>
</gene>
<dbReference type="GO" id="GO:0006526">
    <property type="term" value="P:L-arginine biosynthetic process"/>
    <property type="evidence" value="ECO:0007669"/>
    <property type="project" value="UniProtKB-UniRule"/>
</dbReference>
<dbReference type="InterPro" id="IPR058924">
    <property type="entry name" value="AGPR_dimerisation_dom"/>
</dbReference>
<dbReference type="AlphaFoldDB" id="A0A517TCZ9"/>
<reference evidence="9 10" key="1">
    <citation type="submission" date="2019-02" db="EMBL/GenBank/DDBJ databases">
        <title>Deep-cultivation of Planctomycetes and their phenomic and genomic characterization uncovers novel biology.</title>
        <authorList>
            <person name="Wiegand S."/>
            <person name="Jogler M."/>
            <person name="Boedeker C."/>
            <person name="Pinto D."/>
            <person name="Vollmers J."/>
            <person name="Rivas-Marin E."/>
            <person name="Kohn T."/>
            <person name="Peeters S.H."/>
            <person name="Heuer A."/>
            <person name="Rast P."/>
            <person name="Oberbeckmann S."/>
            <person name="Bunk B."/>
            <person name="Jeske O."/>
            <person name="Meyerdierks A."/>
            <person name="Storesund J.E."/>
            <person name="Kallscheuer N."/>
            <person name="Luecker S."/>
            <person name="Lage O.M."/>
            <person name="Pohl T."/>
            <person name="Merkel B.J."/>
            <person name="Hornburger P."/>
            <person name="Mueller R.-W."/>
            <person name="Bruemmer F."/>
            <person name="Labrenz M."/>
            <person name="Spormann A.M."/>
            <person name="Op den Camp H."/>
            <person name="Overmann J."/>
            <person name="Amann R."/>
            <person name="Jetten M.S.M."/>
            <person name="Mascher T."/>
            <person name="Medema M.H."/>
            <person name="Devos D.P."/>
            <person name="Kaster A.-K."/>
            <person name="Ovreas L."/>
            <person name="Rohde M."/>
            <person name="Galperin M.Y."/>
            <person name="Jogler C."/>
        </authorList>
    </citation>
    <scope>NUCLEOTIDE SEQUENCE [LARGE SCALE GENOMIC DNA]</scope>
    <source>
        <strain evidence="9 10">V22</strain>
    </source>
</reference>
<evidence type="ECO:0000256" key="2">
    <source>
        <dbReference type="ARBA" id="ARBA00022571"/>
    </source>
</evidence>
<evidence type="ECO:0000256" key="7">
    <source>
        <dbReference type="HAMAP-Rule" id="MF_00150"/>
    </source>
</evidence>
<dbReference type="InterPro" id="IPR036291">
    <property type="entry name" value="NAD(P)-bd_dom_sf"/>
</dbReference>
<dbReference type="InterPro" id="IPR000534">
    <property type="entry name" value="Semialdehyde_DH_NAD-bd"/>
</dbReference>
<dbReference type="SMART" id="SM00859">
    <property type="entry name" value="Semialdhyde_dh"/>
    <property type="match status" value="1"/>
</dbReference>
<dbReference type="EMBL" id="CP036316">
    <property type="protein sequence ID" value="QDT66244.1"/>
    <property type="molecule type" value="Genomic_DNA"/>
</dbReference>
<dbReference type="SUPFAM" id="SSF51735">
    <property type="entry name" value="NAD(P)-binding Rossmann-fold domains"/>
    <property type="match status" value="1"/>
</dbReference>
<comment type="pathway">
    <text evidence="1 7">Amino-acid biosynthesis; L-arginine biosynthesis; N(2)-acetyl-L-ornithine from L-glutamate: step 3/4.</text>
</comment>
<sequence length="335" mass="36521">MRVAIYGATGYTALELLKILLRHPEVEVTALTTRQENAPHISEVHPILTGRLDVQCQDLKPAEISELADLVFTAVPHGAAMHAVPEMLLNGCKVVDLSADYRLNAPDIYEAWYGLVHTDPTRLGETVYGLPELFAEEIPGKQLIANPGCYTSTSILGLAPLLANGLIEPTGIIIDAKSGVSGAGRSPKMTTLFPECNESISAYSVGRHRHTPEIEQVLTRVAGEEVSVIFTPHLVPMDRGILATMYATPTREVTDDELLETVREYYKGKPFVRVVDRLPATKDVAHTNFCDITVRQMKGKILVLSCTDNLIKGASGVAVQNMNLLCGYDETMGLL</sequence>
<feature type="active site" evidence="7">
    <location>
        <position position="149"/>
    </location>
</feature>
<dbReference type="OrthoDB" id="9801289at2"/>
<dbReference type="UniPathway" id="UPA00068">
    <property type="reaction ID" value="UER00108"/>
</dbReference>
<comment type="similarity">
    <text evidence="7">Belongs to the NAGSA dehydrogenase family. Type 1 subfamily.</text>
</comment>
<dbReference type="PANTHER" id="PTHR32338:SF10">
    <property type="entry name" value="N-ACETYL-GAMMA-GLUTAMYL-PHOSPHATE REDUCTASE, CHLOROPLASTIC-RELATED"/>
    <property type="match status" value="1"/>
</dbReference>
<evidence type="ECO:0000256" key="4">
    <source>
        <dbReference type="ARBA" id="ARBA00022857"/>
    </source>
</evidence>
<evidence type="ECO:0000256" key="5">
    <source>
        <dbReference type="ARBA" id="ARBA00023002"/>
    </source>
</evidence>
<dbReference type="GO" id="GO:0070401">
    <property type="term" value="F:NADP+ binding"/>
    <property type="evidence" value="ECO:0007669"/>
    <property type="project" value="InterPro"/>
</dbReference>
<dbReference type="InterPro" id="IPR050085">
    <property type="entry name" value="AGPR"/>
</dbReference>
<evidence type="ECO:0000259" key="8">
    <source>
        <dbReference type="SMART" id="SM00859"/>
    </source>
</evidence>
<evidence type="ECO:0000256" key="3">
    <source>
        <dbReference type="ARBA" id="ARBA00022605"/>
    </source>
</evidence>
<name>A0A517TCZ9_9PLAN</name>
<dbReference type="RefSeq" id="WP_145265186.1">
    <property type="nucleotide sequence ID" value="NZ_CP036316.1"/>
</dbReference>
<dbReference type="GO" id="GO:0051287">
    <property type="term" value="F:NAD binding"/>
    <property type="evidence" value="ECO:0007669"/>
    <property type="project" value="InterPro"/>
</dbReference>
<dbReference type="Gene3D" id="3.30.360.10">
    <property type="entry name" value="Dihydrodipicolinate Reductase, domain 2"/>
    <property type="match status" value="1"/>
</dbReference>
<dbReference type="KEGG" id="chya:V22_35090"/>
<dbReference type="Gene3D" id="3.40.50.720">
    <property type="entry name" value="NAD(P)-binding Rossmann-like Domain"/>
    <property type="match status" value="1"/>
</dbReference>
<dbReference type="GO" id="GO:0005737">
    <property type="term" value="C:cytoplasm"/>
    <property type="evidence" value="ECO:0007669"/>
    <property type="project" value="UniProtKB-SubCell"/>
</dbReference>
<dbReference type="Proteomes" id="UP000319976">
    <property type="component" value="Chromosome"/>
</dbReference>
<dbReference type="EC" id="1.2.1.38" evidence="7"/>
<keyword evidence="2 7" id="KW-0055">Arginine biosynthesis</keyword>
<keyword evidence="5 7" id="KW-0560">Oxidoreductase</keyword>
<feature type="domain" description="Semialdehyde dehydrogenase NAD-binding" evidence="8">
    <location>
        <begin position="2"/>
        <end position="141"/>
    </location>
</feature>
<evidence type="ECO:0000313" key="9">
    <source>
        <dbReference type="EMBL" id="QDT66244.1"/>
    </source>
</evidence>